<evidence type="ECO:0000256" key="4">
    <source>
        <dbReference type="ARBA" id="ARBA00022709"/>
    </source>
</evidence>
<evidence type="ECO:0000313" key="12">
    <source>
        <dbReference type="EMBL" id="QDO83304.1"/>
    </source>
</evidence>
<evidence type="ECO:0000256" key="10">
    <source>
        <dbReference type="PIRNR" id="PIRNR000192"/>
    </source>
</evidence>
<keyword evidence="3 10" id="KW-0813">Transport</keyword>
<dbReference type="PIRSF" id="PIRSF000192">
    <property type="entry name" value="Amine_dh_beta"/>
    <property type="match status" value="1"/>
</dbReference>
<evidence type="ECO:0000256" key="3">
    <source>
        <dbReference type="ARBA" id="ARBA00022448"/>
    </source>
</evidence>
<keyword evidence="9" id="KW-1015">Disulfide bond</keyword>
<keyword evidence="4" id="KW-0824">TTQ</keyword>
<keyword evidence="6 10" id="KW-0574">Periplasm</keyword>
<protein>
    <submittedName>
        <fullName evidence="12">Methylamine dehydrogenase (Amicyanin) light chain</fullName>
    </submittedName>
</protein>
<dbReference type="SUPFAM" id="SSF57561">
    <property type="entry name" value="Methylamine dehydrogenase, L chain"/>
    <property type="match status" value="1"/>
</dbReference>
<gene>
    <name evidence="12" type="ORF">FM037_08780</name>
</gene>
<evidence type="ECO:0000256" key="5">
    <source>
        <dbReference type="ARBA" id="ARBA00022729"/>
    </source>
</evidence>
<feature type="domain" description="Methylamine/Aralkylamine dehydrogenase light chain C-terminal" evidence="11">
    <location>
        <begin position="56"/>
        <end position="165"/>
    </location>
</feature>
<dbReference type="InterPro" id="IPR006311">
    <property type="entry name" value="TAT_signal"/>
</dbReference>
<dbReference type="EMBL" id="CP041614">
    <property type="protein sequence ID" value="QDO83304.1"/>
    <property type="molecule type" value="Genomic_DNA"/>
</dbReference>
<evidence type="ECO:0000256" key="9">
    <source>
        <dbReference type="ARBA" id="ARBA00023157"/>
    </source>
</evidence>
<keyword evidence="7 10" id="KW-0249">Electron transport</keyword>
<evidence type="ECO:0000256" key="2">
    <source>
        <dbReference type="ARBA" id="ARBA00010711"/>
    </source>
</evidence>
<evidence type="ECO:0000313" key="13">
    <source>
        <dbReference type="Proteomes" id="UP000315947"/>
    </source>
</evidence>
<dbReference type="RefSeq" id="WP_144045683.1">
    <property type="nucleotide sequence ID" value="NZ_CP041614.1"/>
</dbReference>
<evidence type="ECO:0000256" key="1">
    <source>
        <dbReference type="ARBA" id="ARBA00004418"/>
    </source>
</evidence>
<evidence type="ECO:0000256" key="8">
    <source>
        <dbReference type="ARBA" id="ARBA00023002"/>
    </source>
</evidence>
<organism evidence="12 13">
    <name type="scientific">Shewanella psychropiezotolerans</name>
    <dbReference type="NCBI Taxonomy" id="2593655"/>
    <lineage>
        <taxon>Bacteria</taxon>
        <taxon>Pseudomonadati</taxon>
        <taxon>Pseudomonadota</taxon>
        <taxon>Gammaproteobacteria</taxon>
        <taxon>Alteromonadales</taxon>
        <taxon>Shewanellaceae</taxon>
        <taxon>Shewanella</taxon>
    </lineage>
</organism>
<dbReference type="Gene3D" id="2.60.30.10">
    <property type="entry name" value="Methylamine/Aralkylamine dehydrogenase light chain"/>
    <property type="match status" value="1"/>
</dbReference>
<keyword evidence="5" id="KW-0732">Signal</keyword>
<comment type="subunit">
    <text evidence="10">Heterotetramer of two light and two heavy chains.</text>
</comment>
<evidence type="ECO:0000259" key="11">
    <source>
        <dbReference type="Pfam" id="PF02975"/>
    </source>
</evidence>
<dbReference type="Pfam" id="PF02975">
    <property type="entry name" value="Me-amine-dh_L"/>
    <property type="match status" value="1"/>
</dbReference>
<evidence type="ECO:0000256" key="7">
    <source>
        <dbReference type="ARBA" id="ARBA00022982"/>
    </source>
</evidence>
<keyword evidence="13" id="KW-1185">Reference proteome</keyword>
<dbReference type="PROSITE" id="PS51318">
    <property type="entry name" value="TAT"/>
    <property type="match status" value="1"/>
</dbReference>
<dbReference type="InterPro" id="IPR013504">
    <property type="entry name" value="MADH/AADH_Ltc_C_dom"/>
</dbReference>
<dbReference type="Proteomes" id="UP000315947">
    <property type="component" value="Chromosome"/>
</dbReference>
<sequence length="174" mass="18934">MSLFDNFFEKKARSIAQTNGRRGFLKSLGSTLVGVTTIPLLPVARAADAPVLPQESGDPSSCDYWRYCAVDGFLCECCGGNYNTCPPGTEMSPITWIGTCRNPVDGRNYVISYNDCCGKTQCGTCLCQRDEGDRPIYRSDKSNDVNWCLGATSSVYHCSTAIVVGVAFEQGHDK</sequence>
<comment type="subcellular location">
    <subcellularLocation>
        <location evidence="1 10">Periplasm</location>
    </subcellularLocation>
</comment>
<dbReference type="InterPro" id="IPR016008">
    <property type="entry name" value="Amine_DH_Ltc"/>
</dbReference>
<reference evidence="12 13" key="1">
    <citation type="submission" date="2019-07" db="EMBL/GenBank/DDBJ databases">
        <title>Shewanella sp. YLB-06 whole genomic sequence.</title>
        <authorList>
            <person name="Yu L."/>
        </authorList>
    </citation>
    <scope>NUCLEOTIDE SEQUENCE [LARGE SCALE GENOMIC DNA]</scope>
    <source>
        <strain evidence="12 13">YLB-06</strain>
    </source>
</reference>
<name>A0ABX5WW41_9GAMM</name>
<keyword evidence="8 10" id="KW-0560">Oxidoreductase</keyword>
<dbReference type="InterPro" id="IPR036560">
    <property type="entry name" value="MADH/AADH_L_sf"/>
</dbReference>
<evidence type="ECO:0000256" key="6">
    <source>
        <dbReference type="ARBA" id="ARBA00022764"/>
    </source>
</evidence>
<proteinExistence type="inferred from homology"/>
<accession>A0ABX5WW41</accession>
<comment type="similarity">
    <text evidence="2 10">Belongs to the aromatic amine dehydrogenase light chain family.</text>
</comment>